<organism evidence="3 4">
    <name type="scientific">Catellatospora coxensis</name>
    <dbReference type="NCBI Taxonomy" id="310354"/>
    <lineage>
        <taxon>Bacteria</taxon>
        <taxon>Bacillati</taxon>
        <taxon>Actinomycetota</taxon>
        <taxon>Actinomycetes</taxon>
        <taxon>Micromonosporales</taxon>
        <taxon>Micromonosporaceae</taxon>
        <taxon>Catellatospora</taxon>
    </lineage>
</organism>
<sequence length="206" mass="22028">MKDITEQLEAIRREVARRDGGDLGDLAAVLVKRTYQADVEDVWDAITSKERLPRWFAPVTGDFHEGGSFQVENMASGDILQCRPPQLLRMTYGGPTSIVEVRLTAAGTDVTDLEVEHTVPIAMAGSGAGALYVGPGWDQGLLMLARHLGGEHIADPLADQNSVPGQEFSRGSIQAWADAVRTSGTATEDEITASVTAAATHFAPDL</sequence>
<dbReference type="Gene3D" id="3.30.530.20">
    <property type="match status" value="1"/>
</dbReference>
<evidence type="ECO:0000313" key="4">
    <source>
        <dbReference type="Proteomes" id="UP000630887"/>
    </source>
</evidence>
<keyword evidence="4" id="KW-1185">Reference proteome</keyword>
<dbReference type="InterPro" id="IPR013538">
    <property type="entry name" value="ASHA1/2-like_C"/>
</dbReference>
<feature type="domain" description="Activator of Hsp90 ATPase homologue 1/2-like C-terminal" evidence="2">
    <location>
        <begin position="37"/>
        <end position="148"/>
    </location>
</feature>
<accession>A0A8J3L3N5</accession>
<gene>
    <name evidence="3" type="ORF">Cco03nite_38650</name>
</gene>
<comment type="similarity">
    <text evidence="1">Belongs to the AHA1 family.</text>
</comment>
<dbReference type="InterPro" id="IPR023393">
    <property type="entry name" value="START-like_dom_sf"/>
</dbReference>
<protein>
    <submittedName>
        <fullName evidence="3">Activator of HSP90 ATPase</fullName>
    </submittedName>
</protein>
<proteinExistence type="inferred from homology"/>
<evidence type="ECO:0000259" key="2">
    <source>
        <dbReference type="Pfam" id="PF08327"/>
    </source>
</evidence>
<comment type="caution">
    <text evidence="3">The sequence shown here is derived from an EMBL/GenBank/DDBJ whole genome shotgun (WGS) entry which is preliminary data.</text>
</comment>
<dbReference type="EMBL" id="BONI01000031">
    <property type="protein sequence ID" value="GIG07165.1"/>
    <property type="molecule type" value="Genomic_DNA"/>
</dbReference>
<dbReference type="AlphaFoldDB" id="A0A8J3L3N5"/>
<dbReference type="Proteomes" id="UP000630887">
    <property type="component" value="Unassembled WGS sequence"/>
</dbReference>
<evidence type="ECO:0000313" key="3">
    <source>
        <dbReference type="EMBL" id="GIG07165.1"/>
    </source>
</evidence>
<evidence type="ECO:0000256" key="1">
    <source>
        <dbReference type="ARBA" id="ARBA00006817"/>
    </source>
</evidence>
<dbReference type="SUPFAM" id="SSF55961">
    <property type="entry name" value="Bet v1-like"/>
    <property type="match status" value="1"/>
</dbReference>
<name>A0A8J3L3N5_9ACTN</name>
<dbReference type="RefSeq" id="WP_203693516.1">
    <property type="nucleotide sequence ID" value="NZ_BAAALC010000044.1"/>
</dbReference>
<reference evidence="3 4" key="1">
    <citation type="submission" date="2021-01" db="EMBL/GenBank/DDBJ databases">
        <title>Whole genome shotgun sequence of Catellatospora coxensis NBRC 107359.</title>
        <authorList>
            <person name="Komaki H."/>
            <person name="Tamura T."/>
        </authorList>
    </citation>
    <scope>NUCLEOTIDE SEQUENCE [LARGE SCALE GENOMIC DNA]</scope>
    <source>
        <strain evidence="3 4">NBRC 107359</strain>
    </source>
</reference>
<dbReference type="Pfam" id="PF08327">
    <property type="entry name" value="AHSA1"/>
    <property type="match status" value="1"/>
</dbReference>